<dbReference type="OrthoDB" id="9811314at2"/>
<proteinExistence type="inferred from homology"/>
<reference evidence="4 5" key="1">
    <citation type="submission" date="2019-02" db="EMBL/GenBank/DDBJ databases">
        <title>Deep-cultivation of Planctomycetes and their phenomic and genomic characterization uncovers novel biology.</title>
        <authorList>
            <person name="Wiegand S."/>
            <person name="Jogler M."/>
            <person name="Boedeker C."/>
            <person name="Pinto D."/>
            <person name="Vollmers J."/>
            <person name="Rivas-Marin E."/>
            <person name="Kohn T."/>
            <person name="Peeters S.H."/>
            <person name="Heuer A."/>
            <person name="Rast P."/>
            <person name="Oberbeckmann S."/>
            <person name="Bunk B."/>
            <person name="Jeske O."/>
            <person name="Meyerdierks A."/>
            <person name="Storesund J.E."/>
            <person name="Kallscheuer N."/>
            <person name="Luecker S."/>
            <person name="Lage O.M."/>
            <person name="Pohl T."/>
            <person name="Merkel B.J."/>
            <person name="Hornburger P."/>
            <person name="Mueller R.-W."/>
            <person name="Bruemmer F."/>
            <person name="Labrenz M."/>
            <person name="Spormann A.M."/>
            <person name="Op den Camp H."/>
            <person name="Overmann J."/>
            <person name="Amann R."/>
            <person name="Jetten M.S.M."/>
            <person name="Mascher T."/>
            <person name="Medema M.H."/>
            <person name="Devos D.P."/>
            <person name="Kaster A.-K."/>
            <person name="Ovreas L."/>
            <person name="Rohde M."/>
            <person name="Galperin M.Y."/>
            <person name="Jogler C."/>
        </authorList>
    </citation>
    <scope>NUCLEOTIDE SEQUENCE [LARGE SCALE GENOMIC DNA]</scope>
    <source>
        <strain evidence="4 5">Pan44</strain>
    </source>
</reference>
<dbReference type="PANTHER" id="PTHR11851">
    <property type="entry name" value="METALLOPROTEASE"/>
    <property type="match status" value="1"/>
</dbReference>
<dbReference type="GO" id="GO:0006508">
    <property type="term" value="P:proteolysis"/>
    <property type="evidence" value="ECO:0007669"/>
    <property type="project" value="UniProtKB-KW"/>
</dbReference>
<evidence type="ECO:0000259" key="2">
    <source>
        <dbReference type="Pfam" id="PF00675"/>
    </source>
</evidence>
<keyword evidence="4" id="KW-0378">Hydrolase</keyword>
<dbReference type="InParanoid" id="A0A517SFV5"/>
<feature type="domain" description="Peptidase M16 C-terminal" evidence="3">
    <location>
        <begin position="166"/>
        <end position="337"/>
    </location>
</feature>
<evidence type="ECO:0000313" key="4">
    <source>
        <dbReference type="EMBL" id="QDT55004.1"/>
    </source>
</evidence>
<dbReference type="InterPro" id="IPR007863">
    <property type="entry name" value="Peptidase_M16_C"/>
</dbReference>
<dbReference type="RefSeq" id="WP_145030806.1">
    <property type="nucleotide sequence ID" value="NZ_CP036271.1"/>
</dbReference>
<comment type="similarity">
    <text evidence="1">Belongs to the peptidase M16 family.</text>
</comment>
<name>A0A517SFV5_9PLAN</name>
<evidence type="ECO:0000259" key="3">
    <source>
        <dbReference type="Pfam" id="PF05193"/>
    </source>
</evidence>
<dbReference type="EMBL" id="CP036271">
    <property type="protein sequence ID" value="QDT55004.1"/>
    <property type="molecule type" value="Genomic_DNA"/>
</dbReference>
<protein>
    <submittedName>
        <fullName evidence="4">Protease 3</fullName>
        <ecNumber evidence="4">3.4.24.55</ecNumber>
    </submittedName>
</protein>
<dbReference type="SUPFAM" id="SSF63411">
    <property type="entry name" value="LuxS/MPP-like metallohydrolase"/>
    <property type="match status" value="2"/>
</dbReference>
<dbReference type="InterPro" id="IPR011249">
    <property type="entry name" value="Metalloenz_LuxS/M16"/>
</dbReference>
<dbReference type="Pfam" id="PF05193">
    <property type="entry name" value="Peptidase_M16_C"/>
    <property type="match status" value="1"/>
</dbReference>
<evidence type="ECO:0000313" key="5">
    <source>
        <dbReference type="Proteomes" id="UP000315700"/>
    </source>
</evidence>
<dbReference type="EC" id="3.4.24.55" evidence="4"/>
<dbReference type="InterPro" id="IPR011765">
    <property type="entry name" value="Pept_M16_N"/>
</dbReference>
<feature type="domain" description="Peptidase M16 N-terminal" evidence="2">
    <location>
        <begin position="15"/>
        <end position="158"/>
    </location>
</feature>
<dbReference type="InterPro" id="IPR050361">
    <property type="entry name" value="MPP/UQCRC_Complex"/>
</dbReference>
<sequence length="407" mass="45160">MSFHRHELPNGLEIIAELNPRAYSTALGFFVRAGSRDETEAVSGVSHFLEHMAFKGNDRFTPDDVNRIFDELGAQYNAATSEEMTLYYAAILPEYLPKTFELLANLLTPALRTEDFDTEKQVILEEIGMYDDMPAFAILEKAMESHFAGHPLCQSVLGSVGTVSALTVDQMRAYFKDRYRAGNILLAAAGNIDWQQLVELAEKHCGSWAAGRPDRAIAEAQPQANKLLLQKDLKQQHVVQMAPAPSATDTLRFAADIVSVVVGDDSGSRLYWDLVDPGIVESADLTYSDYEGSGVWSTYLCSNPDTASENLARIAEIYNDVNRSSITFEELEQARNKVASRIVLSGERPMGRLSSLGGNWMYRKEYRTIEDDLADLRAVSLEDVRELLDKYPLGQTTVAGIGPLTEL</sequence>
<dbReference type="PANTHER" id="PTHR11851:SF49">
    <property type="entry name" value="MITOCHONDRIAL-PROCESSING PEPTIDASE SUBUNIT ALPHA"/>
    <property type="match status" value="1"/>
</dbReference>
<dbReference type="Proteomes" id="UP000315700">
    <property type="component" value="Chromosome"/>
</dbReference>
<dbReference type="AlphaFoldDB" id="A0A517SFV5"/>
<dbReference type="KEGG" id="ccos:Pan44_30450"/>
<dbReference type="GO" id="GO:0046872">
    <property type="term" value="F:metal ion binding"/>
    <property type="evidence" value="ECO:0007669"/>
    <property type="project" value="InterPro"/>
</dbReference>
<dbReference type="Pfam" id="PF00675">
    <property type="entry name" value="Peptidase_M16"/>
    <property type="match status" value="1"/>
</dbReference>
<evidence type="ECO:0000256" key="1">
    <source>
        <dbReference type="ARBA" id="ARBA00007261"/>
    </source>
</evidence>
<organism evidence="4 5">
    <name type="scientific">Caulifigura coniformis</name>
    <dbReference type="NCBI Taxonomy" id="2527983"/>
    <lineage>
        <taxon>Bacteria</taxon>
        <taxon>Pseudomonadati</taxon>
        <taxon>Planctomycetota</taxon>
        <taxon>Planctomycetia</taxon>
        <taxon>Planctomycetales</taxon>
        <taxon>Planctomycetaceae</taxon>
        <taxon>Caulifigura</taxon>
    </lineage>
</organism>
<gene>
    <name evidence="4" type="primary">ptrA_1</name>
    <name evidence="4" type="ORF">Pan44_30450</name>
</gene>
<dbReference type="GO" id="GO:0004222">
    <property type="term" value="F:metalloendopeptidase activity"/>
    <property type="evidence" value="ECO:0007669"/>
    <property type="project" value="UniProtKB-EC"/>
</dbReference>
<keyword evidence="5" id="KW-1185">Reference proteome</keyword>
<keyword evidence="4" id="KW-0645">Protease</keyword>
<dbReference type="Gene3D" id="3.30.830.10">
    <property type="entry name" value="Metalloenzyme, LuxS/M16 peptidase-like"/>
    <property type="match status" value="2"/>
</dbReference>
<accession>A0A517SFV5</accession>